<dbReference type="Gene3D" id="1.10.3090.10">
    <property type="entry name" value="cca-adding enzyme, domain 2"/>
    <property type="match status" value="1"/>
</dbReference>
<evidence type="ECO:0000256" key="2">
    <source>
        <dbReference type="ARBA" id="ARBA00022679"/>
    </source>
</evidence>
<comment type="catalytic activity">
    <reaction evidence="7">
        <text>RNA(n) + ATP = RNA(n)-3'-adenine ribonucleotide + diphosphate</text>
        <dbReference type="Rhea" id="RHEA:11332"/>
        <dbReference type="Rhea" id="RHEA-COMP:14527"/>
        <dbReference type="Rhea" id="RHEA-COMP:17347"/>
        <dbReference type="ChEBI" id="CHEBI:30616"/>
        <dbReference type="ChEBI" id="CHEBI:33019"/>
        <dbReference type="ChEBI" id="CHEBI:140395"/>
        <dbReference type="ChEBI" id="CHEBI:173115"/>
        <dbReference type="EC" id="2.7.7.19"/>
    </reaction>
</comment>
<keyword evidence="3 7" id="KW-0547">Nucleotide-binding</keyword>
<evidence type="ECO:0000256" key="4">
    <source>
        <dbReference type="ARBA" id="ARBA00022840"/>
    </source>
</evidence>
<dbReference type="EC" id="2.7.7.19" evidence="7"/>
<comment type="function">
    <text evidence="7">Adds poly(A) tail to the 3' end of many RNAs, which usually targets these RNAs for decay. Plays a significant role in the global control of gene expression, through influencing the rate of transcript degradation, and in the general RNA quality control.</text>
</comment>
<keyword evidence="2 7" id="KW-0808">Transferase</keyword>
<evidence type="ECO:0000256" key="8">
    <source>
        <dbReference type="RuleBase" id="RU003953"/>
    </source>
</evidence>
<comment type="caution">
    <text evidence="13">The sequence shown here is derived from an EMBL/GenBank/DDBJ whole genome shotgun (WGS) entry which is preliminary data.</text>
</comment>
<keyword evidence="4 7" id="KW-0067">ATP-binding</keyword>
<feature type="active site" evidence="7">
    <location>
        <position position="193"/>
    </location>
</feature>
<dbReference type="PANTHER" id="PTHR43051">
    <property type="entry name" value="POLYNUCLEOTIDE ADENYLYLTRANSFERASE FAMILY PROTEIN"/>
    <property type="match status" value="1"/>
</dbReference>
<evidence type="ECO:0000259" key="12">
    <source>
        <dbReference type="Pfam" id="PF12627"/>
    </source>
</evidence>
<keyword evidence="1 7" id="KW-0507">mRNA processing</keyword>
<dbReference type="Pfam" id="PF12627">
    <property type="entry name" value="PolyA_pol_RNAbd"/>
    <property type="match status" value="1"/>
</dbReference>
<dbReference type="Pfam" id="PF01743">
    <property type="entry name" value="PolyA_pol"/>
    <property type="match status" value="1"/>
</dbReference>
<reference evidence="13 14" key="1">
    <citation type="submission" date="2019-03" db="EMBL/GenBank/DDBJ databases">
        <title>Systems level insights into methane cycling in arid and semi-arid ecosystems.</title>
        <authorList>
            <person name="Kalyuzhnaya M."/>
        </authorList>
    </citation>
    <scope>NUCLEOTIDE SEQUENCE [LARGE SCALE GENOMIC DNA]</scope>
    <source>
        <strain evidence="13 14">S-1</strain>
    </source>
</reference>
<dbReference type="CDD" id="cd05398">
    <property type="entry name" value="NT_ClassII-CCAase"/>
    <property type="match status" value="1"/>
</dbReference>
<evidence type="ECO:0000256" key="9">
    <source>
        <dbReference type="SAM" id="MobiDB-lite"/>
    </source>
</evidence>
<feature type="region of interest" description="Disordered" evidence="9">
    <location>
        <begin position="458"/>
        <end position="498"/>
    </location>
</feature>
<feature type="compositionally biased region" description="Basic residues" evidence="9">
    <location>
        <begin position="476"/>
        <end position="488"/>
    </location>
</feature>
<protein>
    <recommendedName>
        <fullName evidence="7">Poly(A) polymerase I</fullName>
        <shortName evidence="7">PAP I</shortName>
        <ecNumber evidence="7">2.7.7.19</ecNumber>
    </recommendedName>
</protein>
<keyword evidence="5 7" id="KW-0694">RNA-binding</keyword>
<feature type="domain" description="tRNA nucleotidyltransferase/poly(A) polymerase RNA and SrmB- binding" evidence="12">
    <location>
        <begin position="251"/>
        <end position="312"/>
    </location>
</feature>
<dbReference type="InterPro" id="IPR052191">
    <property type="entry name" value="tRNA_ntf/polyA_polymerase_I"/>
</dbReference>
<proteinExistence type="inferred from homology"/>
<evidence type="ECO:0000256" key="7">
    <source>
        <dbReference type="HAMAP-Rule" id="MF_00957"/>
    </source>
</evidence>
<evidence type="ECO:0000313" key="13">
    <source>
        <dbReference type="EMBL" id="TCV82809.1"/>
    </source>
</evidence>
<dbReference type="Proteomes" id="UP000295649">
    <property type="component" value="Unassembled WGS sequence"/>
</dbReference>
<name>A0ABY2CLE0_METMH</name>
<evidence type="ECO:0000256" key="6">
    <source>
        <dbReference type="ARBA" id="ARBA00023163"/>
    </source>
</evidence>
<dbReference type="PANTHER" id="PTHR43051:SF1">
    <property type="entry name" value="POLYNUCLEOTIDE ADENYLYLTRANSFERASE FAMILY PROTEIN"/>
    <property type="match status" value="1"/>
</dbReference>
<feature type="active site" evidence="7">
    <location>
        <position position="114"/>
    </location>
</feature>
<organism evidence="13 14">
    <name type="scientific">Methylomonas methanica</name>
    <dbReference type="NCBI Taxonomy" id="421"/>
    <lineage>
        <taxon>Bacteria</taxon>
        <taxon>Pseudomonadati</taxon>
        <taxon>Pseudomonadota</taxon>
        <taxon>Gammaproteobacteria</taxon>
        <taxon>Methylococcales</taxon>
        <taxon>Methylococcaceae</taxon>
        <taxon>Methylomonas</taxon>
    </lineage>
</organism>
<accession>A0ABY2CLE0</accession>
<sequence>MSLNLARCYDKPARTFAPEASKKLAHVILKLRDKVIFSFFKKIFSPVEQVADQVNESAGASAVKIYPRSEHCISRAQISENALKVLQRLKKADYEAYLVGGCVRDLLLGREPKDFDVATNASPEQIKQVFRNCRIIGRRFRLAHVFFGREIIEVATFRGSEPEESDQQVVHEDGRLLRDNVFGTLEQDVWRRDFTVNALYYNIRDFSVVDYTGGMQDHAAAVMRLIGDPEVRYREDPVRMLRAIRFAVKLGFTLHPDTERPIYAQADLLKSIPSARLYDEVIKLFLSGYGLQTFEMLRHYGLFAILFPDTDRCLAIEDHDFPRLFLIRALENSDARFNDGKTLTPYFLLAALLWEPLQLAAQKRIAHGENETLAYQNAANEVLTRQIKITALPRHITQSMREVWFLQNKFSRTVGPRPYRLLEQPKFRAAYDFLRLRAETGGADPELVEWWTGFQEADDAERERMTAPPKSGGGKSRNRKTGRYRSRAKPAPIGNDAT</sequence>
<keyword evidence="14" id="KW-1185">Reference proteome</keyword>
<dbReference type="Pfam" id="PF12626">
    <property type="entry name" value="PolyA_pol_arg_C"/>
    <property type="match status" value="1"/>
</dbReference>
<dbReference type="NCBIfam" id="TIGR01942">
    <property type="entry name" value="pcnB"/>
    <property type="match status" value="1"/>
</dbReference>
<dbReference type="InterPro" id="IPR032828">
    <property type="entry name" value="PolyA_RNA-bd"/>
</dbReference>
<evidence type="ECO:0000313" key="14">
    <source>
        <dbReference type="Proteomes" id="UP000295649"/>
    </source>
</evidence>
<dbReference type="InterPro" id="IPR043519">
    <property type="entry name" value="NT_sf"/>
</dbReference>
<evidence type="ECO:0000256" key="1">
    <source>
        <dbReference type="ARBA" id="ARBA00022664"/>
    </source>
</evidence>
<evidence type="ECO:0000256" key="5">
    <source>
        <dbReference type="ARBA" id="ARBA00022884"/>
    </source>
</evidence>
<feature type="active site" evidence="7">
    <location>
        <position position="116"/>
    </location>
</feature>
<dbReference type="HAMAP" id="MF_00957">
    <property type="entry name" value="PolyA_pol"/>
    <property type="match status" value="1"/>
</dbReference>
<gene>
    <name evidence="7" type="primary">pcnB</name>
    <name evidence="13" type="ORF">EDE11_11164</name>
</gene>
<dbReference type="SUPFAM" id="SSF81301">
    <property type="entry name" value="Nucleotidyltransferase"/>
    <property type="match status" value="1"/>
</dbReference>
<keyword evidence="6 7" id="KW-0804">Transcription</keyword>
<evidence type="ECO:0000256" key="3">
    <source>
        <dbReference type="ARBA" id="ARBA00022741"/>
    </source>
</evidence>
<feature type="domain" description="Poly A polymerase head" evidence="10">
    <location>
        <begin position="96"/>
        <end position="220"/>
    </location>
</feature>
<comment type="similarity">
    <text evidence="7 8">Belongs to the tRNA nucleotidyltransferase/poly(A) polymerase family.</text>
</comment>
<dbReference type="InterPro" id="IPR002646">
    <property type="entry name" value="PolA_pol_head_dom"/>
</dbReference>
<dbReference type="InterPro" id="IPR010206">
    <property type="entry name" value="PolA_pol_I"/>
</dbReference>
<dbReference type="SUPFAM" id="SSF81891">
    <property type="entry name" value="Poly A polymerase C-terminal region-like"/>
    <property type="match status" value="1"/>
</dbReference>
<dbReference type="EMBL" id="SMCN01000011">
    <property type="protein sequence ID" value="TCV82809.1"/>
    <property type="molecule type" value="Genomic_DNA"/>
</dbReference>
<dbReference type="InterPro" id="IPR025866">
    <property type="entry name" value="PolyA_pol_arg_C_dom"/>
</dbReference>
<evidence type="ECO:0000259" key="11">
    <source>
        <dbReference type="Pfam" id="PF12626"/>
    </source>
</evidence>
<feature type="domain" description="Polymerase A arginine-rich C-terminal" evidence="11">
    <location>
        <begin position="368"/>
        <end position="482"/>
    </location>
</feature>
<evidence type="ECO:0000259" key="10">
    <source>
        <dbReference type="Pfam" id="PF01743"/>
    </source>
</evidence>
<dbReference type="Gene3D" id="3.30.460.10">
    <property type="entry name" value="Beta Polymerase, domain 2"/>
    <property type="match status" value="1"/>
</dbReference>